<evidence type="ECO:0000256" key="5">
    <source>
        <dbReference type="SAM" id="Phobius"/>
    </source>
</evidence>
<dbReference type="HOGENOM" id="CLU_129387_1_0_5"/>
<feature type="transmembrane region" description="Helical" evidence="5">
    <location>
        <begin position="118"/>
        <end position="138"/>
    </location>
</feature>
<name>A0A068SLC4_NEOGA</name>
<dbReference type="GO" id="GO:0016020">
    <property type="term" value="C:membrane"/>
    <property type="evidence" value="ECO:0007669"/>
    <property type="project" value="UniProtKB-SubCell"/>
</dbReference>
<dbReference type="Proteomes" id="UP000028181">
    <property type="component" value="Chromosome I"/>
</dbReference>
<keyword evidence="3 5" id="KW-1133">Transmembrane helix</keyword>
<reference evidence="7" key="1">
    <citation type="journal article" date="2014" name="BMC Genomics">
        <title>Genome sequencing of two Neorhizobium galegae strains reveals a noeT gene responsible for the unusual acetylation of the nodulation factors.</title>
        <authorList>
            <person name="Osterman J."/>
            <person name="Marsh J."/>
            <person name="Laine P.K."/>
            <person name="Zeng Z."/>
            <person name="Alatalo E."/>
            <person name="Sullivan J.T."/>
            <person name="Young J.P."/>
            <person name="Thomas-Oates J."/>
            <person name="Paulin L."/>
            <person name="Lindstrom K."/>
        </authorList>
    </citation>
    <scope>NUCLEOTIDE SEQUENCE [LARGE SCALE GENOMIC DNA]</scope>
    <source>
        <strain evidence="7">HAMBI 540</strain>
    </source>
</reference>
<keyword evidence="4 5" id="KW-0472">Membrane</keyword>
<evidence type="ECO:0000313" key="7">
    <source>
        <dbReference type="Proteomes" id="UP000028181"/>
    </source>
</evidence>
<dbReference type="GeneID" id="24255287"/>
<dbReference type="InterPro" id="IPR023352">
    <property type="entry name" value="MAPEG-like_dom_sf"/>
</dbReference>
<dbReference type="OrthoDB" id="5516290at2"/>
<dbReference type="eggNOG" id="COG5331">
    <property type="taxonomic scope" value="Bacteria"/>
</dbReference>
<comment type="subcellular location">
    <subcellularLocation>
        <location evidence="1">Membrane</location>
    </subcellularLocation>
</comment>
<evidence type="ECO:0000313" key="6">
    <source>
        <dbReference type="EMBL" id="CDN46506.1"/>
    </source>
</evidence>
<dbReference type="Gene3D" id="1.20.120.550">
    <property type="entry name" value="Membrane associated eicosanoid/glutathione metabolism-like domain"/>
    <property type="match status" value="1"/>
</dbReference>
<evidence type="ECO:0000256" key="4">
    <source>
        <dbReference type="ARBA" id="ARBA00023136"/>
    </source>
</evidence>
<dbReference type="InterPro" id="IPR001129">
    <property type="entry name" value="Membr-assoc_MAPEG"/>
</dbReference>
<feature type="transmembrane region" description="Helical" evidence="5">
    <location>
        <begin position="6"/>
        <end position="25"/>
    </location>
</feature>
<proteinExistence type="predicted"/>
<dbReference type="Pfam" id="PF01124">
    <property type="entry name" value="MAPEG"/>
    <property type="match status" value="1"/>
</dbReference>
<accession>A0A068SLC4</accession>
<dbReference type="RefSeq" id="WP_038583903.1">
    <property type="nucleotide sequence ID" value="NZ_HG938353.1"/>
</dbReference>
<dbReference type="PATRIC" id="fig|1028800.3.peg.317"/>
<dbReference type="EMBL" id="HG938353">
    <property type="protein sequence ID" value="CDN46506.1"/>
    <property type="molecule type" value="Genomic_DNA"/>
</dbReference>
<dbReference type="AlphaFoldDB" id="A0A068SLC4"/>
<evidence type="ECO:0000256" key="3">
    <source>
        <dbReference type="ARBA" id="ARBA00022989"/>
    </source>
</evidence>
<keyword evidence="7" id="KW-1185">Reference proteome</keyword>
<evidence type="ECO:0000256" key="1">
    <source>
        <dbReference type="ARBA" id="ARBA00004370"/>
    </source>
</evidence>
<organism evidence="6 7">
    <name type="scientific">Neorhizobium galegae bv. orientalis str. HAMBI 540</name>
    <dbReference type="NCBI Taxonomy" id="1028800"/>
    <lineage>
        <taxon>Bacteria</taxon>
        <taxon>Pseudomonadati</taxon>
        <taxon>Pseudomonadota</taxon>
        <taxon>Alphaproteobacteria</taxon>
        <taxon>Hyphomicrobiales</taxon>
        <taxon>Rhizobiaceae</taxon>
        <taxon>Rhizobium/Agrobacterium group</taxon>
        <taxon>Neorhizobium</taxon>
    </lineage>
</organism>
<protein>
    <submittedName>
        <fullName evidence="6">Membrane-associated protein in eicosanoid and glutathione metabolism (MAPEG)</fullName>
    </submittedName>
</protein>
<evidence type="ECO:0000256" key="2">
    <source>
        <dbReference type="ARBA" id="ARBA00022692"/>
    </source>
</evidence>
<keyword evidence="2 5" id="KW-0812">Transmembrane</keyword>
<dbReference type="SUPFAM" id="SSF161084">
    <property type="entry name" value="MAPEG domain-like"/>
    <property type="match status" value="1"/>
</dbReference>
<gene>
    <name evidence="6" type="ORF">RG540_CH03130</name>
</gene>
<dbReference type="KEGG" id="ngg:RG540_CH03130"/>
<sequence length="139" mass="15986">MLSTDATLWPMIAHAALVFFLYWLLSRQRFEAVQAGSAEAGHFRESREEPPESRAVHNNLKNQFELPVLFYAVCLVLYVSTADNGGTVALAWVFVLSRYAHSYVHLTSNRLRYRRPLFMAGFFAVMAMWVWLAVWLALN</sequence>